<sequence>MKHTDGFDARRLRPRGPRSWRLRIVFAVGVLLAIAGALLALFAAASLLGSPQLAELMVERDAGVALLAMGIGLFLIGLLLGRSARRRLRASGDLGMSRHLMRRR</sequence>
<keyword evidence="1" id="KW-1133">Transmembrane helix</keyword>
<evidence type="ECO:0000256" key="1">
    <source>
        <dbReference type="SAM" id="Phobius"/>
    </source>
</evidence>
<dbReference type="Proteomes" id="UP001165292">
    <property type="component" value="Unassembled WGS sequence"/>
</dbReference>
<comment type="caution">
    <text evidence="2">The sequence shown here is derived from an EMBL/GenBank/DDBJ whole genome shotgun (WGS) entry which is preliminary data.</text>
</comment>
<gene>
    <name evidence="2" type="ORF">NJF43_01615</name>
</gene>
<keyword evidence="1" id="KW-0472">Membrane</keyword>
<feature type="transmembrane region" description="Helical" evidence="1">
    <location>
        <begin position="62"/>
        <end position="81"/>
    </location>
</feature>
<proteinExistence type="predicted"/>
<dbReference type="RefSeq" id="WP_253162133.1">
    <property type="nucleotide sequence ID" value="NZ_JAMYBS010000001.1"/>
</dbReference>
<name>A0AA42BES2_9GAMM</name>
<reference evidence="2" key="1">
    <citation type="submission" date="2022-06" db="EMBL/GenBank/DDBJ databases">
        <title>Detection of beta-lactamases in bacteria of animal origin.</title>
        <authorList>
            <person name="Mlynarcik P."/>
            <person name="Zdarska V."/>
            <person name="Chudobova H."/>
            <person name="Prochazkova P."/>
            <person name="Hricova K."/>
            <person name="Mezerova K."/>
            <person name="Bardon J."/>
            <person name="Dolejska M."/>
            <person name="Sukkar I."/>
            <person name="Kolar M."/>
        </authorList>
    </citation>
    <scope>NUCLEOTIDE SEQUENCE</scope>
    <source>
        <strain evidence="2">S 300-3</strain>
    </source>
</reference>
<dbReference type="EMBL" id="JAMYBS010000001">
    <property type="protein sequence ID" value="MCO7543448.1"/>
    <property type="molecule type" value="Genomic_DNA"/>
</dbReference>
<accession>A0AA42BES2</accession>
<evidence type="ECO:0000313" key="2">
    <source>
        <dbReference type="EMBL" id="MCO7543448.1"/>
    </source>
</evidence>
<keyword evidence="1" id="KW-0812">Transmembrane</keyword>
<protein>
    <submittedName>
        <fullName evidence="2">Uncharacterized protein</fullName>
    </submittedName>
</protein>
<organism evidence="2 3">
    <name type="scientific">Stutzerimonas nitrititolerans</name>
    <dbReference type="NCBI Taxonomy" id="2482751"/>
    <lineage>
        <taxon>Bacteria</taxon>
        <taxon>Pseudomonadati</taxon>
        <taxon>Pseudomonadota</taxon>
        <taxon>Gammaproteobacteria</taxon>
        <taxon>Pseudomonadales</taxon>
        <taxon>Pseudomonadaceae</taxon>
        <taxon>Stutzerimonas</taxon>
    </lineage>
</organism>
<feature type="transmembrane region" description="Helical" evidence="1">
    <location>
        <begin position="20"/>
        <end position="42"/>
    </location>
</feature>
<evidence type="ECO:0000313" key="3">
    <source>
        <dbReference type="Proteomes" id="UP001165292"/>
    </source>
</evidence>
<dbReference type="AlphaFoldDB" id="A0AA42BES2"/>